<dbReference type="EMBL" id="CM042034">
    <property type="protein sequence ID" value="KAI3761950.1"/>
    <property type="molecule type" value="Genomic_DNA"/>
</dbReference>
<accession>A0ACB9ET90</accession>
<comment type="caution">
    <text evidence="1">The sequence shown here is derived from an EMBL/GenBank/DDBJ whole genome shotgun (WGS) entry which is preliminary data.</text>
</comment>
<sequence length="399" mass="45638">MDINYNLLSTSRTFSNFELLISKSTLQLFYNLHFTPPARRISGRKTFYDMLRHQAGVIFFLLIVIISPLFPAHTNAIRTVPEIEVHGTDNVNYIETPEYRNGDQCSGRVPIHVAMTLDFNYLRGSVAAVHSILKHTSCPENLRFHFIASGSKSPRPEHLTRIIKTIFPSSGFTVYTFDDTLVKNLISYSVRDALEDSLNYARTYLGDILDPSVTRVIYLDSDIIVVDDIQKLWSVKLTGSTVVGAPVYCHTNFTKYFTDRFWYDPDLSGVFVGKKPCYFNTGVMVMDLVTWRREGYRGRIEKWMEVQKGERIYELGSLPPFLLVFGGDVVAVNHRWNQHGLGGNNRVHSCRSLHLGPISLLHWSGKGKPWARLDAGVPCPVDELWAPYDLYRHSRQQLR</sequence>
<keyword evidence="2" id="KW-1185">Reference proteome</keyword>
<dbReference type="Proteomes" id="UP001056120">
    <property type="component" value="Linkage Group LG17"/>
</dbReference>
<proteinExistence type="predicted"/>
<gene>
    <name evidence="1" type="ORF">L1987_52373</name>
</gene>
<evidence type="ECO:0000313" key="2">
    <source>
        <dbReference type="Proteomes" id="UP001056120"/>
    </source>
</evidence>
<evidence type="ECO:0000313" key="1">
    <source>
        <dbReference type="EMBL" id="KAI3761950.1"/>
    </source>
</evidence>
<organism evidence="1 2">
    <name type="scientific">Smallanthus sonchifolius</name>
    <dbReference type="NCBI Taxonomy" id="185202"/>
    <lineage>
        <taxon>Eukaryota</taxon>
        <taxon>Viridiplantae</taxon>
        <taxon>Streptophyta</taxon>
        <taxon>Embryophyta</taxon>
        <taxon>Tracheophyta</taxon>
        <taxon>Spermatophyta</taxon>
        <taxon>Magnoliopsida</taxon>
        <taxon>eudicotyledons</taxon>
        <taxon>Gunneridae</taxon>
        <taxon>Pentapetalae</taxon>
        <taxon>asterids</taxon>
        <taxon>campanulids</taxon>
        <taxon>Asterales</taxon>
        <taxon>Asteraceae</taxon>
        <taxon>Asteroideae</taxon>
        <taxon>Heliantheae alliance</taxon>
        <taxon>Millerieae</taxon>
        <taxon>Smallanthus</taxon>
    </lineage>
</organism>
<protein>
    <submittedName>
        <fullName evidence="1">Uncharacterized protein</fullName>
    </submittedName>
</protein>
<reference evidence="1 2" key="2">
    <citation type="journal article" date="2022" name="Mol. Ecol. Resour.">
        <title>The genomes of chicory, endive, great burdock and yacon provide insights into Asteraceae paleo-polyploidization history and plant inulin production.</title>
        <authorList>
            <person name="Fan W."/>
            <person name="Wang S."/>
            <person name="Wang H."/>
            <person name="Wang A."/>
            <person name="Jiang F."/>
            <person name="Liu H."/>
            <person name="Zhao H."/>
            <person name="Xu D."/>
            <person name="Zhang Y."/>
        </authorList>
    </citation>
    <scope>NUCLEOTIDE SEQUENCE [LARGE SCALE GENOMIC DNA]</scope>
    <source>
        <strain evidence="2">cv. Yunnan</strain>
        <tissue evidence="1">Leaves</tissue>
    </source>
</reference>
<reference evidence="2" key="1">
    <citation type="journal article" date="2022" name="Mol. Ecol. Resour.">
        <title>The genomes of chicory, endive, great burdock and yacon provide insights into Asteraceae palaeo-polyploidization history and plant inulin production.</title>
        <authorList>
            <person name="Fan W."/>
            <person name="Wang S."/>
            <person name="Wang H."/>
            <person name="Wang A."/>
            <person name="Jiang F."/>
            <person name="Liu H."/>
            <person name="Zhao H."/>
            <person name="Xu D."/>
            <person name="Zhang Y."/>
        </authorList>
    </citation>
    <scope>NUCLEOTIDE SEQUENCE [LARGE SCALE GENOMIC DNA]</scope>
    <source>
        <strain evidence="2">cv. Yunnan</strain>
    </source>
</reference>
<name>A0ACB9ET90_9ASTR</name>